<sequence length="31" mass="3637">MLARGGDSPLGLCEIYIFLVFLEFFIYSFFQ</sequence>
<accession>A0A2S2E418</accession>
<keyword evidence="1" id="KW-0472">Membrane</keyword>
<reference evidence="2 3" key="1">
    <citation type="submission" date="2018-05" db="EMBL/GenBank/DDBJ databases">
        <title>Salinimonas sp. HMF8227 Genome sequencing and assembly.</title>
        <authorList>
            <person name="Kang H."/>
            <person name="Kang J."/>
            <person name="Cha I."/>
            <person name="Kim H."/>
            <person name="Joh K."/>
        </authorList>
    </citation>
    <scope>NUCLEOTIDE SEQUENCE [LARGE SCALE GENOMIC DNA]</scope>
    <source>
        <strain evidence="2 3">HMF8227</strain>
    </source>
</reference>
<keyword evidence="1" id="KW-0812">Transmembrane</keyword>
<proteinExistence type="predicted"/>
<dbReference type="AlphaFoldDB" id="A0A2S2E418"/>
<gene>
    <name evidence="2" type="ORF">HMF8227_01921</name>
</gene>
<protein>
    <submittedName>
        <fullName evidence="2">Uncharacterized protein</fullName>
    </submittedName>
</protein>
<dbReference type="EMBL" id="CP029347">
    <property type="protein sequence ID" value="AWL12391.1"/>
    <property type="molecule type" value="Genomic_DNA"/>
</dbReference>
<organism evidence="2 3">
    <name type="scientific">Saliniradius amylolyticus</name>
    <dbReference type="NCBI Taxonomy" id="2183582"/>
    <lineage>
        <taxon>Bacteria</taxon>
        <taxon>Pseudomonadati</taxon>
        <taxon>Pseudomonadota</taxon>
        <taxon>Gammaproteobacteria</taxon>
        <taxon>Alteromonadales</taxon>
        <taxon>Alteromonadaceae</taxon>
        <taxon>Saliniradius</taxon>
    </lineage>
</organism>
<dbReference type="KEGG" id="salh:HMF8227_01921"/>
<evidence type="ECO:0000256" key="1">
    <source>
        <dbReference type="SAM" id="Phobius"/>
    </source>
</evidence>
<feature type="transmembrane region" description="Helical" evidence="1">
    <location>
        <begin position="12"/>
        <end position="30"/>
    </location>
</feature>
<dbReference type="Proteomes" id="UP000245728">
    <property type="component" value="Chromosome"/>
</dbReference>
<name>A0A2S2E418_9ALTE</name>
<keyword evidence="3" id="KW-1185">Reference proteome</keyword>
<keyword evidence="1" id="KW-1133">Transmembrane helix</keyword>
<evidence type="ECO:0000313" key="2">
    <source>
        <dbReference type="EMBL" id="AWL12391.1"/>
    </source>
</evidence>
<evidence type="ECO:0000313" key="3">
    <source>
        <dbReference type="Proteomes" id="UP000245728"/>
    </source>
</evidence>